<organism evidence="2 5">
    <name type="scientific">Mycobacterium tuberculosis</name>
    <dbReference type="NCBI Taxonomy" id="1773"/>
    <lineage>
        <taxon>Bacteria</taxon>
        <taxon>Bacillati</taxon>
        <taxon>Actinomycetota</taxon>
        <taxon>Actinomycetes</taxon>
        <taxon>Mycobacteriales</taxon>
        <taxon>Mycobacteriaceae</taxon>
        <taxon>Mycobacterium</taxon>
        <taxon>Mycobacterium tuberculosis complex</taxon>
    </lineage>
</organism>
<protein>
    <submittedName>
        <fullName evidence="2">Uncharacterized protein</fullName>
    </submittedName>
</protein>
<dbReference type="AlphaFoldDB" id="A0A654TSI8"/>
<evidence type="ECO:0000313" key="4">
    <source>
        <dbReference type="Proteomes" id="UP000039021"/>
    </source>
</evidence>
<gene>
    <name evidence="1" type="ORF">ERS007681_04538</name>
    <name evidence="2" type="ORF">ERS007688_03153</name>
    <name evidence="3" type="ORF">ERS007739_05132</name>
</gene>
<dbReference type="EMBL" id="CFOH01000632">
    <property type="protein sequence ID" value="CFE63928.1"/>
    <property type="molecule type" value="Genomic_DNA"/>
</dbReference>
<accession>A0A654TSI8</accession>
<dbReference type="EMBL" id="CSBK01003771">
    <property type="protein sequence ID" value="CPB22134.1"/>
    <property type="molecule type" value="Genomic_DNA"/>
</dbReference>
<reference evidence="4 5" key="1">
    <citation type="submission" date="2015-03" db="EMBL/GenBank/DDBJ databases">
        <authorList>
            <consortium name="Pathogen Informatics"/>
        </authorList>
    </citation>
    <scope>NUCLEOTIDE SEQUENCE [LARGE SCALE GENOMIC DNA]</scope>
    <source>
        <strain evidence="1 6">G09901357</strain>
        <strain evidence="2 5">H09601792</strain>
        <strain evidence="4">N09902308</strain>
    </source>
</reference>
<dbReference type="Proteomes" id="UP000039021">
    <property type="component" value="Unassembled WGS sequence"/>
</dbReference>
<proteinExistence type="predicted"/>
<name>A0A654TSI8_MYCTX</name>
<evidence type="ECO:0000313" key="6">
    <source>
        <dbReference type="Proteomes" id="UP000048289"/>
    </source>
</evidence>
<reference evidence="3" key="2">
    <citation type="submission" date="2015-03" db="EMBL/GenBank/DDBJ databases">
        <authorList>
            <consortium name="Pathogen Informatics"/>
            <person name="Murphy D."/>
        </authorList>
    </citation>
    <scope>NUCLEOTIDE SEQUENCE</scope>
    <source>
        <strain evidence="3">N09902308</strain>
    </source>
</reference>
<evidence type="ECO:0000313" key="3">
    <source>
        <dbReference type="EMBL" id="CPB22134.1"/>
    </source>
</evidence>
<dbReference type="Proteomes" id="UP000048289">
    <property type="component" value="Unassembled WGS sequence"/>
</dbReference>
<dbReference type="Proteomes" id="UP000046947">
    <property type="component" value="Unassembled WGS sequence"/>
</dbReference>
<sequence>MSALPTHMMSGLTPAWSAANNAPVRPKPVAISSKISSTS</sequence>
<evidence type="ECO:0000313" key="1">
    <source>
        <dbReference type="EMBL" id="CFE48642.1"/>
    </source>
</evidence>
<evidence type="ECO:0000313" key="5">
    <source>
        <dbReference type="Proteomes" id="UP000046947"/>
    </source>
</evidence>
<evidence type="ECO:0000313" key="2">
    <source>
        <dbReference type="EMBL" id="CFE63928.1"/>
    </source>
</evidence>
<dbReference type="EMBL" id="CFOE01001158">
    <property type="protein sequence ID" value="CFE48642.1"/>
    <property type="molecule type" value="Genomic_DNA"/>
</dbReference>